<keyword evidence="6" id="KW-0808">Transferase</keyword>
<comment type="subunit">
    <text evidence="19">Homodimer.</text>
</comment>
<comment type="similarity">
    <text evidence="19">Belongs to the class-II aminoacyl-tRNA synthetase family.</text>
</comment>
<dbReference type="PANTHER" id="PTHR42918:SF15">
    <property type="entry name" value="LYSINE--TRNA LIGASE, CHLOROPLASTIC_MITOCHONDRIAL"/>
    <property type="match status" value="1"/>
</dbReference>
<feature type="transmembrane region" description="Helical" evidence="21">
    <location>
        <begin position="140"/>
        <end position="163"/>
    </location>
</feature>
<evidence type="ECO:0000256" key="13">
    <source>
        <dbReference type="ARBA" id="ARBA00023146"/>
    </source>
</evidence>
<dbReference type="GO" id="GO:0006430">
    <property type="term" value="P:lysyl-tRNA aminoacylation"/>
    <property type="evidence" value="ECO:0007669"/>
    <property type="project" value="UniProtKB-UniRule"/>
</dbReference>
<comment type="catalytic activity">
    <reaction evidence="18 19">
        <text>tRNA(Lys) + L-lysine + ATP = L-lysyl-tRNA(Lys) + AMP + diphosphate</text>
        <dbReference type="Rhea" id="RHEA:20792"/>
        <dbReference type="Rhea" id="RHEA-COMP:9696"/>
        <dbReference type="Rhea" id="RHEA-COMP:9697"/>
        <dbReference type="ChEBI" id="CHEBI:30616"/>
        <dbReference type="ChEBI" id="CHEBI:32551"/>
        <dbReference type="ChEBI" id="CHEBI:33019"/>
        <dbReference type="ChEBI" id="CHEBI:78442"/>
        <dbReference type="ChEBI" id="CHEBI:78529"/>
        <dbReference type="ChEBI" id="CHEBI:456215"/>
        <dbReference type="EC" id="6.1.1.6"/>
    </reaction>
</comment>
<keyword evidence="9 19" id="KW-0547">Nucleotide-binding</keyword>
<keyword evidence="19" id="KW-0963">Cytoplasm</keyword>
<dbReference type="InterPro" id="IPR004365">
    <property type="entry name" value="NA-bd_OB_tRNA"/>
</dbReference>
<dbReference type="NCBIfam" id="NF001756">
    <property type="entry name" value="PRK00484.1"/>
    <property type="match status" value="1"/>
</dbReference>
<gene>
    <name evidence="23" type="primary">lysX</name>
    <name evidence="19" type="synonym">lysS</name>
    <name evidence="23" type="ORF">DVH02_33570</name>
</gene>
<feature type="transmembrane region" description="Helical" evidence="21">
    <location>
        <begin position="21"/>
        <end position="41"/>
    </location>
</feature>
<evidence type="ECO:0000256" key="19">
    <source>
        <dbReference type="HAMAP-Rule" id="MF_00252"/>
    </source>
</evidence>
<evidence type="ECO:0000256" key="7">
    <source>
        <dbReference type="ARBA" id="ARBA00022692"/>
    </source>
</evidence>
<evidence type="ECO:0000256" key="11">
    <source>
        <dbReference type="ARBA" id="ARBA00022989"/>
    </source>
</evidence>
<keyword evidence="13 19" id="KW-0030">Aminoacyl-tRNA synthetase</keyword>
<evidence type="ECO:0000256" key="21">
    <source>
        <dbReference type="SAM" id="Phobius"/>
    </source>
</evidence>
<dbReference type="PROSITE" id="PS50862">
    <property type="entry name" value="AA_TRNA_LIGASE_II"/>
    <property type="match status" value="1"/>
</dbReference>
<dbReference type="SUPFAM" id="SSF55681">
    <property type="entry name" value="Class II aaRS and biotin synthetases"/>
    <property type="match status" value="1"/>
</dbReference>
<dbReference type="RefSeq" id="WP_114627613.1">
    <property type="nucleotide sequence ID" value="NZ_QQNA01000406.1"/>
</dbReference>
<dbReference type="InterPro" id="IPR045864">
    <property type="entry name" value="aa-tRNA-synth_II/BPL/LPL"/>
</dbReference>
<dbReference type="InterPro" id="IPR016181">
    <property type="entry name" value="Acyl_CoA_acyltransferase"/>
</dbReference>
<evidence type="ECO:0000256" key="9">
    <source>
        <dbReference type="ARBA" id="ARBA00022741"/>
    </source>
</evidence>
<dbReference type="GO" id="GO:0005886">
    <property type="term" value="C:plasma membrane"/>
    <property type="evidence" value="ECO:0007669"/>
    <property type="project" value="UniProtKB-SubCell"/>
</dbReference>
<feature type="compositionally biased region" description="Pro residues" evidence="20">
    <location>
        <begin position="586"/>
        <end position="596"/>
    </location>
</feature>
<dbReference type="GO" id="GO:0005829">
    <property type="term" value="C:cytosol"/>
    <property type="evidence" value="ECO:0007669"/>
    <property type="project" value="TreeGrafter"/>
</dbReference>
<dbReference type="CDD" id="cd04322">
    <property type="entry name" value="LysRS_N"/>
    <property type="match status" value="1"/>
</dbReference>
<dbReference type="GO" id="GO:0006629">
    <property type="term" value="P:lipid metabolic process"/>
    <property type="evidence" value="ECO:0007669"/>
    <property type="project" value="UniProtKB-KW"/>
</dbReference>
<feature type="binding site" evidence="19">
    <location>
        <position position="1017"/>
    </location>
    <ligand>
        <name>Mg(2+)</name>
        <dbReference type="ChEBI" id="CHEBI:18420"/>
        <label>2</label>
    </ligand>
</feature>
<comment type="subcellular location">
    <subcellularLocation>
        <location evidence="1">Cell membrane</location>
        <topology evidence="1">Multi-pass membrane protein</topology>
    </subcellularLocation>
    <subcellularLocation>
        <location evidence="19">Cytoplasm</location>
    </subcellularLocation>
</comment>
<evidence type="ECO:0000256" key="8">
    <source>
        <dbReference type="ARBA" id="ARBA00022723"/>
    </source>
</evidence>
<dbReference type="NCBIfam" id="NF002821">
    <property type="entry name" value="PRK02983.1"/>
    <property type="match status" value="1"/>
</dbReference>
<dbReference type="PRINTS" id="PR00982">
    <property type="entry name" value="TRNASYNTHLYS"/>
</dbReference>
<dbReference type="InterPro" id="IPR044136">
    <property type="entry name" value="Lys-tRNA-ligase_II_N"/>
</dbReference>
<evidence type="ECO:0000256" key="18">
    <source>
        <dbReference type="ARBA" id="ARBA00048573"/>
    </source>
</evidence>
<evidence type="ECO:0000256" key="4">
    <source>
        <dbReference type="ARBA" id="ARBA00022475"/>
    </source>
</evidence>
<dbReference type="GO" id="GO:0004824">
    <property type="term" value="F:lysine-tRNA ligase activity"/>
    <property type="evidence" value="ECO:0007669"/>
    <property type="project" value="UniProtKB-UniRule"/>
</dbReference>
<dbReference type="InterPro" id="IPR031553">
    <property type="entry name" value="tRNA-synt_2_TM"/>
</dbReference>
<keyword evidence="12" id="KW-0443">Lipid metabolism</keyword>
<comment type="similarity">
    <text evidence="3">In the C-terminal section; belongs to the class-II aminoacyl-tRNA synthetase family.</text>
</comment>
<name>A0A370ARR6_9ACTN</name>
<dbReference type="Pfam" id="PF00152">
    <property type="entry name" value="tRNA-synt_2"/>
    <property type="match status" value="1"/>
</dbReference>
<dbReference type="InterPro" id="IPR012340">
    <property type="entry name" value="NA-bd_OB-fold"/>
</dbReference>
<dbReference type="SUPFAM" id="SSF55729">
    <property type="entry name" value="Acyl-CoA N-acyltransferases (Nat)"/>
    <property type="match status" value="1"/>
</dbReference>
<keyword evidence="14" id="KW-0046">Antibiotic resistance</keyword>
<accession>A0A370ARR6</accession>
<comment type="cofactor">
    <cofactor evidence="19">
        <name>Mg(2+)</name>
        <dbReference type="ChEBI" id="CHEBI:18420"/>
    </cofactor>
    <text evidence="19">Binds 3 Mg(2+) ions per subunit.</text>
</comment>
<evidence type="ECO:0000256" key="2">
    <source>
        <dbReference type="ARBA" id="ARBA00005270"/>
    </source>
</evidence>
<evidence type="ECO:0000256" key="20">
    <source>
        <dbReference type="SAM" id="MobiDB-lite"/>
    </source>
</evidence>
<keyword evidence="11 21" id="KW-1133">Transmembrane helix</keyword>
<dbReference type="EMBL" id="QQNA01000406">
    <property type="protein sequence ID" value="RDG31172.1"/>
    <property type="molecule type" value="Genomic_DNA"/>
</dbReference>
<evidence type="ECO:0000256" key="12">
    <source>
        <dbReference type="ARBA" id="ARBA00023098"/>
    </source>
</evidence>
<organism evidence="23 24">
    <name type="scientific">Streptomyces corynorhini</name>
    <dbReference type="NCBI Taxonomy" id="2282652"/>
    <lineage>
        <taxon>Bacteria</taxon>
        <taxon>Bacillati</taxon>
        <taxon>Actinomycetota</taxon>
        <taxon>Actinomycetes</taxon>
        <taxon>Kitasatosporales</taxon>
        <taxon>Streptomycetaceae</taxon>
        <taxon>Streptomyces</taxon>
    </lineage>
</organism>
<dbReference type="AlphaFoldDB" id="A0A370ARR6"/>
<evidence type="ECO:0000256" key="1">
    <source>
        <dbReference type="ARBA" id="ARBA00004651"/>
    </source>
</evidence>
<keyword evidence="5 19" id="KW-0436">Ligase</keyword>
<feature type="transmembrane region" description="Helical" evidence="21">
    <location>
        <begin position="53"/>
        <end position="77"/>
    </location>
</feature>
<dbReference type="Pfam" id="PF16995">
    <property type="entry name" value="tRNA-synt_2_TM"/>
    <property type="match status" value="1"/>
</dbReference>
<dbReference type="Pfam" id="PF01336">
    <property type="entry name" value="tRNA_anti-codon"/>
    <property type="match status" value="1"/>
</dbReference>
<comment type="similarity">
    <text evidence="2">In the N-terminal section; belongs to the LPG synthetase family.</text>
</comment>
<dbReference type="InterPro" id="IPR002313">
    <property type="entry name" value="Lys-tRNA-ligase_II"/>
</dbReference>
<evidence type="ECO:0000256" key="6">
    <source>
        <dbReference type="ARBA" id="ARBA00022679"/>
    </source>
</evidence>
<feature type="domain" description="Aminoacyl-transfer RNA synthetases class-II family profile" evidence="22">
    <location>
        <begin position="747"/>
        <end position="1091"/>
    </location>
</feature>
<reference evidence="23 24" key="1">
    <citation type="submission" date="2018-07" db="EMBL/GenBank/DDBJ databases">
        <title>Streptomyces species from bats.</title>
        <authorList>
            <person name="Dunlap C."/>
        </authorList>
    </citation>
    <scope>NUCLEOTIDE SEQUENCE [LARGE SCALE GENOMIC DNA]</scope>
    <source>
        <strain evidence="23 24">AC230</strain>
    </source>
</reference>
<dbReference type="OrthoDB" id="9801152at2"/>
<evidence type="ECO:0000259" key="22">
    <source>
        <dbReference type="PROSITE" id="PS50862"/>
    </source>
</evidence>
<dbReference type="InterPro" id="IPR004364">
    <property type="entry name" value="Aa-tRNA-synt_II"/>
</dbReference>
<proteinExistence type="inferred from homology"/>
<keyword evidence="8 19" id="KW-0479">Metal-binding</keyword>
<dbReference type="Pfam" id="PF09924">
    <property type="entry name" value="LPG_synthase_C"/>
    <property type="match status" value="1"/>
</dbReference>
<keyword evidence="24" id="KW-1185">Reference proteome</keyword>
<feature type="transmembrane region" description="Helical" evidence="21">
    <location>
        <begin position="201"/>
        <end position="221"/>
    </location>
</feature>
<dbReference type="InterPro" id="IPR024320">
    <property type="entry name" value="LPG_synthase_C"/>
</dbReference>
<dbReference type="HAMAP" id="MF_00252">
    <property type="entry name" value="Lys_tRNA_synth_class2"/>
    <property type="match status" value="1"/>
</dbReference>
<dbReference type="Gene3D" id="2.40.50.140">
    <property type="entry name" value="Nucleic acid-binding proteins"/>
    <property type="match status" value="1"/>
</dbReference>
<keyword evidence="19" id="KW-0648">Protein biosynthesis</keyword>
<dbReference type="InterPro" id="IPR018149">
    <property type="entry name" value="Lys-tRNA-synth_II_C"/>
</dbReference>
<dbReference type="NCBIfam" id="TIGR00499">
    <property type="entry name" value="lysS_bact"/>
    <property type="match status" value="1"/>
</dbReference>
<feature type="transmembrane region" description="Helical" evidence="21">
    <location>
        <begin position="84"/>
        <end position="103"/>
    </location>
</feature>
<comment type="function">
    <text evidence="16">Catalyzes the production of L-lysyl-tRNA(Lys)transfer and the transfer of a lysyl group from L-lysyl-tRNA(Lys) to membrane-bound phosphatidylglycerol (PG), which produces lysylphosphatidylglycerol (LPG), one of the components of the bacterial membrane with a positive net charge. LPG synthesis contributes to the resistance to cationic antimicrobial peptides (CAMPs) and likely protects M.tuberculosis against the CAMPs produced by competiting microorganisms (bacteriocins). In fact, the modification of anionic phosphatidylglycerol with positively charged L-lysine results in repulsion of the peptides.</text>
</comment>
<dbReference type="Gene3D" id="3.30.930.10">
    <property type="entry name" value="Bira Bifunctional Protein, Domain 2"/>
    <property type="match status" value="1"/>
</dbReference>
<dbReference type="Proteomes" id="UP000253741">
    <property type="component" value="Unassembled WGS sequence"/>
</dbReference>
<feature type="region of interest" description="Disordered" evidence="20">
    <location>
        <begin position="586"/>
        <end position="610"/>
    </location>
</feature>
<keyword evidence="7 21" id="KW-0812">Transmembrane</keyword>
<evidence type="ECO:0000256" key="16">
    <source>
        <dbReference type="ARBA" id="ARBA00024681"/>
    </source>
</evidence>
<protein>
    <recommendedName>
        <fullName evidence="19">Lysine--tRNA ligase</fullName>
        <ecNumber evidence="19">6.1.1.6</ecNumber>
    </recommendedName>
    <alternativeName>
        <fullName evidence="19">Lysyl-tRNA synthetase</fullName>
        <shortName evidence="19">LysRS</shortName>
    </alternativeName>
</protein>
<dbReference type="PANTHER" id="PTHR42918">
    <property type="entry name" value="LYSYL-TRNA SYNTHETASE"/>
    <property type="match status" value="1"/>
</dbReference>
<dbReference type="GO" id="GO:0000287">
    <property type="term" value="F:magnesium ion binding"/>
    <property type="evidence" value="ECO:0007669"/>
    <property type="project" value="UniProtKB-UniRule"/>
</dbReference>
<keyword evidence="4" id="KW-1003">Cell membrane</keyword>
<evidence type="ECO:0000313" key="24">
    <source>
        <dbReference type="Proteomes" id="UP000253741"/>
    </source>
</evidence>
<dbReference type="InterPro" id="IPR006195">
    <property type="entry name" value="aa-tRNA-synth_II"/>
</dbReference>
<evidence type="ECO:0000256" key="3">
    <source>
        <dbReference type="ARBA" id="ARBA00009968"/>
    </source>
</evidence>
<evidence type="ECO:0000256" key="5">
    <source>
        <dbReference type="ARBA" id="ARBA00022598"/>
    </source>
</evidence>
<dbReference type="GO" id="GO:0005524">
    <property type="term" value="F:ATP binding"/>
    <property type="evidence" value="ECO:0007669"/>
    <property type="project" value="UniProtKB-UniRule"/>
</dbReference>
<dbReference type="SUPFAM" id="SSF50249">
    <property type="entry name" value="Nucleic acid-binding proteins"/>
    <property type="match status" value="1"/>
</dbReference>
<keyword evidence="15" id="KW-0511">Multifunctional enzyme</keyword>
<evidence type="ECO:0000256" key="10">
    <source>
        <dbReference type="ARBA" id="ARBA00022840"/>
    </source>
</evidence>
<evidence type="ECO:0000313" key="23">
    <source>
        <dbReference type="EMBL" id="RDG31172.1"/>
    </source>
</evidence>
<feature type="transmembrane region" description="Helical" evidence="21">
    <location>
        <begin position="109"/>
        <end position="128"/>
    </location>
</feature>
<comment type="caution">
    <text evidence="23">The sequence shown here is derived from an EMBL/GenBank/DDBJ whole genome shotgun (WGS) entry which is preliminary data.</text>
</comment>
<dbReference type="GO" id="GO:0050071">
    <property type="term" value="F:phosphatidylglycerol lysyltransferase activity"/>
    <property type="evidence" value="ECO:0007669"/>
    <property type="project" value="UniProtKB-EC"/>
</dbReference>
<comment type="catalytic activity">
    <reaction evidence="17">
        <text>L-lysyl-tRNA(Lys) + a 1,2-diacyl-sn-glycero-3-phospho-(1'-sn-glycerol) = a 1,2-diacyl-sn-glycero-3-phospho-1'-(3'-O-L-lysyl)-sn-glycerol + tRNA(Lys)</text>
        <dbReference type="Rhea" id="RHEA:10668"/>
        <dbReference type="Rhea" id="RHEA-COMP:9696"/>
        <dbReference type="Rhea" id="RHEA-COMP:9697"/>
        <dbReference type="ChEBI" id="CHEBI:64716"/>
        <dbReference type="ChEBI" id="CHEBI:75792"/>
        <dbReference type="ChEBI" id="CHEBI:78442"/>
        <dbReference type="ChEBI" id="CHEBI:78529"/>
        <dbReference type="EC" id="2.3.2.3"/>
    </reaction>
</comment>
<feature type="binding site" evidence="19">
    <location>
        <position position="1017"/>
    </location>
    <ligand>
        <name>Mg(2+)</name>
        <dbReference type="ChEBI" id="CHEBI:18420"/>
        <label>1</label>
    </ligand>
</feature>
<keyword evidence="21" id="KW-0472">Membrane</keyword>
<keyword evidence="10 19" id="KW-0067">ATP-binding</keyword>
<evidence type="ECO:0000256" key="14">
    <source>
        <dbReference type="ARBA" id="ARBA00023251"/>
    </source>
</evidence>
<keyword evidence="19" id="KW-0460">Magnesium</keyword>
<sequence>MSVRAQESPSARDRFLRRVPGAFAMFFVVLGLYCAVIALIAPLRRAAAPLTLFLDLVVVPVSANLAYAVFLLFLAAALGARKRVAWWLVIVYLGLLVLVDVPLVTLEEWAAIPNMVVCGAALALLVLARGHFRAETRHGAFLRALLVLVLSLAAGILLGWGLVETFPGTLVPGQRLPWAADRVLGGLASGGNFDGAPPRPLFFLLGLFGALALLAAAGSLFRSQRMESALHGDEEPRIRALLAAYGAQDSLGYFATRRDKAVVFSPSGKAAVTYRVETGVCLASGDPVGDREAWPPAIDAWLELARRYAWAPAVMGASEAGATAYARAGLGAIQLGDEAILRPDRFELAGRETRVVRQAVNRVRRAGATTRVRRHSALTDEEMAELTERADAWRDTEAERGFSMALDRLGDPADGDCLLVEAVDARGRLIALLSFVPWGGDGISLDLMRRDRAAPNGVMEFMVAELCDRAPRLGVRRISLNFAVFRSAFEEGARIGAGPVLRLWRGLLLFFSRWWQLEAMYRSNVKYRPQWFPRFLCYADAGSLARVALASGIVEGFVPVPRFLAGRHGHRGVRGAGGAAPVVLPPAAPDAVPPAPAGGTGERQLPEQTRVRHRKLERLRAQGTDPYPVEAAARTGTLAQIRAAHPAPPGGPRTGAGAPVTAAGRVMAVRDLGGIVFAVLRDWSGDLQIALTRDTAADLLTRFTHDIDLGDHITATGRLGVSERGEPTVFATAWQLTGKCLRPLPDKRRGLADPEARIRARHLDLVTRAGARDAVRVRSAAVQGLRQGLLDHGYLEVETPILQQIHGGANARPFTTHINAYDLDLHLRIAPELYLKRLCVGGMEKVFELGRDFRNEGVSAKHNPEFTMVEAYQAFADYDLMLDLARELIQGAATAALGAQIARVTGPDGKPTVLDISGPWPVRTVYGALSEALGEEIDADSDERELRRLCDRAGLAHSHRAGRGAVVLELYERLVEARTGPPVFYKDFPADVSPLTRPHRHDPRLAERWDLVAYGVELGTAYSELTDPVEQRRRLTEQSLLAAGGDPEAMELDEGFLDALECAMPPTGGLGLGVDRLVMFLTGLTIRETLPFPLVRGG</sequence>
<evidence type="ECO:0000256" key="17">
    <source>
        <dbReference type="ARBA" id="ARBA00047540"/>
    </source>
</evidence>
<dbReference type="GO" id="GO:0000049">
    <property type="term" value="F:tRNA binding"/>
    <property type="evidence" value="ECO:0007669"/>
    <property type="project" value="TreeGrafter"/>
</dbReference>
<evidence type="ECO:0000256" key="15">
    <source>
        <dbReference type="ARBA" id="ARBA00023268"/>
    </source>
</evidence>
<feature type="binding site" evidence="19">
    <location>
        <position position="1010"/>
    </location>
    <ligand>
        <name>Mg(2+)</name>
        <dbReference type="ChEBI" id="CHEBI:18420"/>
        <label>1</label>
    </ligand>
</feature>
<dbReference type="GO" id="GO:0046677">
    <property type="term" value="P:response to antibiotic"/>
    <property type="evidence" value="ECO:0007669"/>
    <property type="project" value="UniProtKB-KW"/>
</dbReference>
<dbReference type="EC" id="6.1.1.6" evidence="19"/>